<keyword evidence="3 6" id="KW-0378">Hydrolase</keyword>
<proteinExistence type="inferred from homology"/>
<accession>A0A174QV77</accession>
<reference evidence="6 7" key="1">
    <citation type="submission" date="2015-09" db="EMBL/GenBank/DDBJ databases">
        <authorList>
            <consortium name="Pathogen Informatics"/>
        </authorList>
    </citation>
    <scope>NUCLEOTIDE SEQUENCE [LARGE SCALE GENOMIC DNA]</scope>
    <source>
        <strain evidence="6 7">2789STDY5834899</strain>
    </source>
</reference>
<dbReference type="InterPro" id="IPR026891">
    <property type="entry name" value="Fn3-like"/>
</dbReference>
<protein>
    <submittedName>
        <fullName evidence="6">Beta-glucosidase</fullName>
        <ecNumber evidence="6">3.2.1.21</ecNumber>
    </submittedName>
</protein>
<dbReference type="Pfam" id="PF07691">
    <property type="entry name" value="PA14"/>
    <property type="match status" value="1"/>
</dbReference>
<dbReference type="GO" id="GO:0045493">
    <property type="term" value="P:xylan catabolic process"/>
    <property type="evidence" value="ECO:0007669"/>
    <property type="project" value="InterPro"/>
</dbReference>
<dbReference type="Gene3D" id="3.40.50.1700">
    <property type="entry name" value="Glycoside hydrolase family 3 C-terminal domain"/>
    <property type="match status" value="2"/>
</dbReference>
<evidence type="ECO:0000256" key="4">
    <source>
        <dbReference type="SAM" id="SignalP"/>
    </source>
</evidence>
<dbReference type="FunFam" id="3.40.50.1700:FF:000014">
    <property type="entry name" value="Glycoside hydrolase family 3"/>
    <property type="match status" value="1"/>
</dbReference>
<feature type="signal peptide" evidence="4">
    <location>
        <begin position="1"/>
        <end position="26"/>
    </location>
</feature>
<dbReference type="InterPro" id="IPR017853">
    <property type="entry name" value="GH"/>
</dbReference>
<evidence type="ECO:0000313" key="7">
    <source>
        <dbReference type="Proteomes" id="UP000095576"/>
    </source>
</evidence>
<dbReference type="PROSITE" id="PS51820">
    <property type="entry name" value="PA14"/>
    <property type="match status" value="1"/>
</dbReference>
<dbReference type="PRINTS" id="PR00133">
    <property type="entry name" value="GLHYDRLASE3"/>
</dbReference>
<feature type="domain" description="PA14" evidence="5">
    <location>
        <begin position="457"/>
        <end position="595"/>
    </location>
</feature>
<feature type="chain" id="PRO_5008031351" evidence="4">
    <location>
        <begin position="27"/>
        <end position="853"/>
    </location>
</feature>
<dbReference type="PANTHER" id="PTHR42721:SF3">
    <property type="entry name" value="BETA-D-XYLOSIDASE 5-RELATED"/>
    <property type="match status" value="1"/>
</dbReference>
<dbReference type="Proteomes" id="UP000095576">
    <property type="component" value="Unassembled WGS sequence"/>
</dbReference>
<dbReference type="SMART" id="SM01217">
    <property type="entry name" value="Fn3_like"/>
    <property type="match status" value="1"/>
</dbReference>
<dbReference type="EMBL" id="CZAP01000012">
    <property type="protein sequence ID" value="CUP77122.1"/>
    <property type="molecule type" value="Genomic_DNA"/>
</dbReference>
<dbReference type="InterPro" id="IPR013783">
    <property type="entry name" value="Ig-like_fold"/>
</dbReference>
<dbReference type="SUPFAM" id="SSF56988">
    <property type="entry name" value="Anthrax protective antigen"/>
    <property type="match status" value="1"/>
</dbReference>
<dbReference type="GO" id="GO:0031222">
    <property type="term" value="P:arabinan catabolic process"/>
    <property type="evidence" value="ECO:0007669"/>
    <property type="project" value="TreeGrafter"/>
</dbReference>
<dbReference type="GO" id="GO:0009044">
    <property type="term" value="F:xylan 1,4-beta-xylosidase activity"/>
    <property type="evidence" value="ECO:0007669"/>
    <property type="project" value="InterPro"/>
</dbReference>
<dbReference type="InterPro" id="IPR011658">
    <property type="entry name" value="PA14_dom"/>
</dbReference>
<dbReference type="PROSITE" id="PS51257">
    <property type="entry name" value="PROKAR_LIPOPROTEIN"/>
    <property type="match status" value="1"/>
</dbReference>
<dbReference type="EC" id="3.2.1.21" evidence="6"/>
<name>A0A174QV77_BACT4</name>
<organism evidence="6 7">
    <name type="scientific">Bacteroides thetaiotaomicron</name>
    <dbReference type="NCBI Taxonomy" id="818"/>
    <lineage>
        <taxon>Bacteria</taxon>
        <taxon>Pseudomonadati</taxon>
        <taxon>Bacteroidota</taxon>
        <taxon>Bacteroidia</taxon>
        <taxon>Bacteroidales</taxon>
        <taxon>Bacteroidaceae</taxon>
        <taxon>Bacteroides</taxon>
    </lineage>
</organism>
<dbReference type="PANTHER" id="PTHR42721">
    <property type="entry name" value="SUGAR HYDROLASE-RELATED"/>
    <property type="match status" value="1"/>
</dbReference>
<evidence type="ECO:0000313" key="6">
    <source>
        <dbReference type="EMBL" id="CUP77122.1"/>
    </source>
</evidence>
<dbReference type="SMART" id="SM00758">
    <property type="entry name" value="PA14"/>
    <property type="match status" value="1"/>
</dbReference>
<evidence type="ECO:0000256" key="2">
    <source>
        <dbReference type="ARBA" id="ARBA00022729"/>
    </source>
</evidence>
<dbReference type="SUPFAM" id="SSF52279">
    <property type="entry name" value="Beta-D-glucan exohydrolase, C-terminal domain"/>
    <property type="match status" value="1"/>
</dbReference>
<dbReference type="Pfam" id="PF00933">
    <property type="entry name" value="Glyco_hydro_3"/>
    <property type="match status" value="1"/>
</dbReference>
<dbReference type="Gene3D" id="2.60.40.10">
    <property type="entry name" value="Immunoglobulins"/>
    <property type="match status" value="1"/>
</dbReference>
<dbReference type="InterPro" id="IPR044993">
    <property type="entry name" value="BXL"/>
</dbReference>
<dbReference type="Pfam" id="PF14310">
    <property type="entry name" value="Fn3-like"/>
    <property type="match status" value="1"/>
</dbReference>
<keyword evidence="2 4" id="KW-0732">Signal</keyword>
<dbReference type="InterPro" id="IPR037524">
    <property type="entry name" value="PA14/GLEYA"/>
</dbReference>
<dbReference type="InterPro" id="IPR001764">
    <property type="entry name" value="Glyco_hydro_3_N"/>
</dbReference>
<dbReference type="FunFam" id="2.60.40.10:FF:003349">
    <property type="entry name" value="Beta-glucosidase (Gentiobiase)"/>
    <property type="match status" value="1"/>
</dbReference>
<dbReference type="Gene3D" id="3.20.20.300">
    <property type="entry name" value="Glycoside hydrolase, family 3, N-terminal domain"/>
    <property type="match status" value="1"/>
</dbReference>
<dbReference type="SUPFAM" id="SSF51445">
    <property type="entry name" value="(Trans)glycosidases"/>
    <property type="match status" value="1"/>
</dbReference>
<dbReference type="InterPro" id="IPR036881">
    <property type="entry name" value="Glyco_hydro_3_C_sf"/>
</dbReference>
<dbReference type="InterPro" id="IPR002772">
    <property type="entry name" value="Glyco_hydro_3_C"/>
</dbReference>
<dbReference type="Pfam" id="PF01915">
    <property type="entry name" value="Glyco_hydro_3_C"/>
    <property type="match status" value="1"/>
</dbReference>
<comment type="similarity">
    <text evidence="1">Belongs to the glycosyl hydrolase 3 family.</text>
</comment>
<dbReference type="FunFam" id="3.40.50.1700:FF:000023">
    <property type="entry name" value="Glucan 1,4-beta-glucosidase"/>
    <property type="match status" value="1"/>
</dbReference>
<gene>
    <name evidence="6" type="primary">bglX_6</name>
    <name evidence="6" type="ORF">ERS852511_03159</name>
</gene>
<dbReference type="FunFam" id="3.20.20.300:FF:000017">
    <property type="entry name" value="Glycoside hydrolase family 3"/>
    <property type="match status" value="1"/>
</dbReference>
<keyword evidence="6" id="KW-0326">Glycosidase</keyword>
<sequence>MVMMKRYKKILFTGVLSALSCSFVHAQELYKNENAPVHERVMDLISRLTVEEKISLLRATSPGIPRLGIDKYYHGNEALHGVVRPGRFTVFPQAIGLAATWNPELQKRVATVISDEARARWNELDQGREQKEQFSDVLTFWSPTVNMARDPRWGRTPETYGEDPFLSGIMGTAFVNGLQGDDPHYLKIVSTPKHFAANNEEHNRFVCNPQISEKQLREYYFPAFEMCVKEGKAASIMSAYNALNDVPCTLNPWLLQKVLRQDWGFQGYVVSDCGGPALLVNAHKYVKTKEAAATLSIKAGLDLECGDDVYDGPLLNAYKQYMVSDADIDSAACHVLTARMKLGLFDSGERNPYTKISPSVIGSKEHQQIALDAARQCIVLLKNQKNRLPLNADKLKSIAVVGINAGKCEFGDYSGAPVVEPVSILQGIRNRVGDRVKVVYAPWKSAADGLELIQGENFPEGLQAEYFDNTRLEGTPRVRKESWINFEPANQAPDPFLPKSPLSVRWTGKLKPTVSGRYTFSFTSDDGCRLSIDNQMLIDAWQAHAVSTDSASIYLEAGKEYQLKAEYYDNRDYAIAKLQWKVPQIGKATRLDLYGEAGKAVRECETVVAVMGINKSIEREGQDRYDIQLPADQREFLQEIYKVNPNIIVVLVAGSSLAVNWMDEHVPAIVNAWYPGEQGGTAVAEVLFGDYNPAGRLPLTYYKSLDELPPFDDYDITKGRTYKYFKGNVLYPFGYGLSYSSFTYSDLQVKDGGGEVTVSFRLKNTGKRNGDEVAQVYVRIPETGGIVPLKELKGFRRVPLKSGESRRVEIKLNKEQLRYWDVEKGQFVVPRGAFDIMVGASSKDIRLQTVIDL</sequence>
<dbReference type="InterPro" id="IPR036962">
    <property type="entry name" value="Glyco_hydro_3_N_sf"/>
</dbReference>
<evidence type="ECO:0000256" key="1">
    <source>
        <dbReference type="ARBA" id="ARBA00005336"/>
    </source>
</evidence>
<dbReference type="AlphaFoldDB" id="A0A174QV77"/>
<dbReference type="GO" id="GO:0008422">
    <property type="term" value="F:beta-glucosidase activity"/>
    <property type="evidence" value="ECO:0007669"/>
    <property type="project" value="UniProtKB-EC"/>
</dbReference>
<evidence type="ECO:0000256" key="3">
    <source>
        <dbReference type="ARBA" id="ARBA00022801"/>
    </source>
</evidence>
<dbReference type="GO" id="GO:0046556">
    <property type="term" value="F:alpha-L-arabinofuranosidase activity"/>
    <property type="evidence" value="ECO:0007669"/>
    <property type="project" value="TreeGrafter"/>
</dbReference>
<dbReference type="RefSeq" id="WP_081029929.1">
    <property type="nucleotide sequence ID" value="NZ_CZAP01000012.1"/>
</dbReference>
<evidence type="ECO:0000259" key="5">
    <source>
        <dbReference type="PROSITE" id="PS51820"/>
    </source>
</evidence>